<dbReference type="InterPro" id="IPR010730">
    <property type="entry name" value="HET"/>
</dbReference>
<dbReference type="InterPro" id="IPR052895">
    <property type="entry name" value="HetReg/Transcr_Mod"/>
</dbReference>
<dbReference type="PANTHER" id="PTHR24148">
    <property type="entry name" value="ANKYRIN REPEAT DOMAIN-CONTAINING PROTEIN 39 HOMOLOG-RELATED"/>
    <property type="match status" value="1"/>
</dbReference>
<feature type="compositionally biased region" description="Basic and acidic residues" evidence="1">
    <location>
        <begin position="14"/>
        <end position="23"/>
    </location>
</feature>
<evidence type="ECO:0000256" key="1">
    <source>
        <dbReference type="SAM" id="MobiDB-lite"/>
    </source>
</evidence>
<feature type="region of interest" description="Disordered" evidence="1">
    <location>
        <begin position="1"/>
        <end position="30"/>
    </location>
</feature>
<dbReference type="OrthoDB" id="270167at2759"/>
<protein>
    <recommendedName>
        <fullName evidence="2">Heterokaryon incompatibility domain-containing protein</fullName>
    </recommendedName>
</protein>
<dbReference type="EMBL" id="JAGHQL010000071">
    <property type="protein sequence ID" value="KAH0541688.1"/>
    <property type="molecule type" value="Genomic_DNA"/>
</dbReference>
<evidence type="ECO:0000259" key="2">
    <source>
        <dbReference type="Pfam" id="PF06985"/>
    </source>
</evidence>
<name>A0A9P8L4E9_9PEZI</name>
<dbReference type="Proteomes" id="UP000698800">
    <property type="component" value="Unassembled WGS sequence"/>
</dbReference>
<dbReference type="PANTHER" id="PTHR24148:SF73">
    <property type="entry name" value="HET DOMAIN PROTEIN (AFU_ORTHOLOGUE AFUA_8G01020)"/>
    <property type="match status" value="1"/>
</dbReference>
<sequence length="761" mass="86343">MTLPNQDSNTQSPEYRDVGERQAELSPSITLRSLTLQPASPNENSASQIYEDRVEQVGGVVPESGVSGTFVVVGRRLWRMTGRGHCTIRVLQHTPFEGDIMEGAPKVSTLPESVKHRLLGTDNQASLEQEVPGSSLLQTLHEIDDSIATNFGIKAHASSSAPLRLLTWSPRDRTNNPSAETLSFIALSYCWHSSDWVHPDDYPIPILDTMNPISGPMLQALLGERQSAKEGIWIDQLCINQSDEEEKRVAIGSMDIIYKKARLVVIVLEDIRIEEDEEMVLRILISKYENKELFDLRAETKISHIASGILWKVYSARWFSRAWCSHELRVSDNQIFFIRVGPPVKGVYRMLRISADFLHDLSLIEADYCSFGGGSDQFVSLRKSYQSYRARFSQFVKDRLDRKPGKLAPIQASQTPDRTASYMRVFAEIFALGSSVPADKLVITLNILNCGLYFRGSAQTENECCRIFTFLALAARDPTALSNCGKRLILEHRSFSASWMKFPRPQDIREPFLRGSTHRRLDYTPLFNDEELTVDTLFVASSESVNRASSVYVKKAEWFLQGCIELRTDEYWLLFDSEELISPNFDVRKKLYIDALACALEGGVKWIKAAVESKGSLPNDYLLETAFEVIFDDRNSHEQDFGIIFTEHEQLFERVVEFLDALLSLWLSGHVAGWSPAWFQVGADSRNRSLILCPLQGKYRLAIPAVLLHEEYDFLNRIWIVGETDQPDCWVVLGKVSSFGIADFREVLQFGTFAKRQRFRG</sequence>
<keyword evidence="4" id="KW-1185">Reference proteome</keyword>
<dbReference type="Pfam" id="PF06985">
    <property type="entry name" value="HET"/>
    <property type="match status" value="1"/>
</dbReference>
<feature type="domain" description="Heterokaryon incompatibility" evidence="2">
    <location>
        <begin position="184"/>
        <end position="327"/>
    </location>
</feature>
<reference evidence="3" key="1">
    <citation type="submission" date="2021-03" db="EMBL/GenBank/DDBJ databases">
        <title>Comparative genomics and phylogenomic investigation of the class Geoglossomycetes provide insights into ecological specialization and systematics.</title>
        <authorList>
            <person name="Melie T."/>
            <person name="Pirro S."/>
            <person name="Miller A.N."/>
            <person name="Quandt A."/>
        </authorList>
    </citation>
    <scope>NUCLEOTIDE SEQUENCE</scope>
    <source>
        <strain evidence="3">GBOQ0MN5Z8</strain>
    </source>
</reference>
<feature type="compositionally biased region" description="Polar residues" evidence="1">
    <location>
        <begin position="1"/>
        <end position="13"/>
    </location>
</feature>
<evidence type="ECO:0000313" key="3">
    <source>
        <dbReference type="EMBL" id="KAH0541688.1"/>
    </source>
</evidence>
<accession>A0A9P8L4E9</accession>
<gene>
    <name evidence="3" type="ORF">FGG08_003851</name>
</gene>
<evidence type="ECO:0000313" key="4">
    <source>
        <dbReference type="Proteomes" id="UP000698800"/>
    </source>
</evidence>
<comment type="caution">
    <text evidence="3">The sequence shown here is derived from an EMBL/GenBank/DDBJ whole genome shotgun (WGS) entry which is preliminary data.</text>
</comment>
<dbReference type="AlphaFoldDB" id="A0A9P8L4E9"/>
<proteinExistence type="predicted"/>
<organism evidence="3 4">
    <name type="scientific">Glutinoglossum americanum</name>
    <dbReference type="NCBI Taxonomy" id="1670608"/>
    <lineage>
        <taxon>Eukaryota</taxon>
        <taxon>Fungi</taxon>
        <taxon>Dikarya</taxon>
        <taxon>Ascomycota</taxon>
        <taxon>Pezizomycotina</taxon>
        <taxon>Geoglossomycetes</taxon>
        <taxon>Geoglossales</taxon>
        <taxon>Geoglossaceae</taxon>
        <taxon>Glutinoglossum</taxon>
    </lineage>
</organism>